<evidence type="ECO:0000313" key="4">
    <source>
        <dbReference type="Proteomes" id="UP000597762"/>
    </source>
</evidence>
<feature type="chain" id="PRO_5032493511" evidence="2">
    <location>
        <begin position="23"/>
        <end position="729"/>
    </location>
</feature>
<feature type="compositionally biased region" description="Polar residues" evidence="1">
    <location>
        <begin position="250"/>
        <end position="270"/>
    </location>
</feature>
<organism evidence="3 4">
    <name type="scientific">Acanthosepion pharaonis</name>
    <name type="common">Pharaoh cuttlefish</name>
    <name type="synonym">Sepia pharaonis</name>
    <dbReference type="NCBI Taxonomy" id="158019"/>
    <lineage>
        <taxon>Eukaryota</taxon>
        <taxon>Metazoa</taxon>
        <taxon>Spiralia</taxon>
        <taxon>Lophotrochozoa</taxon>
        <taxon>Mollusca</taxon>
        <taxon>Cephalopoda</taxon>
        <taxon>Coleoidea</taxon>
        <taxon>Decapodiformes</taxon>
        <taxon>Sepiida</taxon>
        <taxon>Sepiina</taxon>
        <taxon>Sepiidae</taxon>
        <taxon>Acanthosepion</taxon>
    </lineage>
</organism>
<feature type="region of interest" description="Disordered" evidence="1">
    <location>
        <begin position="409"/>
        <end position="430"/>
    </location>
</feature>
<dbReference type="EMBL" id="CAHIKZ030002386">
    <property type="protein sequence ID" value="CAE1286147.1"/>
    <property type="molecule type" value="Genomic_DNA"/>
</dbReference>
<comment type="caution">
    <text evidence="3">The sequence shown here is derived from an EMBL/GenBank/DDBJ whole genome shotgun (WGS) entry which is preliminary data.</text>
</comment>
<protein>
    <submittedName>
        <fullName evidence="3">Uncharacterized protein</fullName>
    </submittedName>
</protein>
<accession>A0A812D1K7</accession>
<evidence type="ECO:0000256" key="1">
    <source>
        <dbReference type="SAM" id="MobiDB-lite"/>
    </source>
</evidence>
<keyword evidence="2" id="KW-0732">Signal</keyword>
<keyword evidence="4" id="KW-1185">Reference proteome</keyword>
<feature type="region of interest" description="Disordered" evidence="1">
    <location>
        <begin position="477"/>
        <end position="518"/>
    </location>
</feature>
<reference evidence="3" key="1">
    <citation type="submission" date="2021-01" db="EMBL/GenBank/DDBJ databases">
        <authorList>
            <person name="Li R."/>
            <person name="Bekaert M."/>
        </authorList>
    </citation>
    <scope>NUCLEOTIDE SEQUENCE</scope>
    <source>
        <strain evidence="3">Farmed</strain>
    </source>
</reference>
<gene>
    <name evidence="3" type="ORF">SPHA_45830</name>
</gene>
<feature type="compositionally biased region" description="Acidic residues" evidence="1">
    <location>
        <begin position="479"/>
        <end position="491"/>
    </location>
</feature>
<dbReference type="OrthoDB" id="6124873at2759"/>
<evidence type="ECO:0000256" key="2">
    <source>
        <dbReference type="SAM" id="SignalP"/>
    </source>
</evidence>
<evidence type="ECO:0000313" key="3">
    <source>
        <dbReference type="EMBL" id="CAE1286147.1"/>
    </source>
</evidence>
<dbReference type="AlphaFoldDB" id="A0A812D1K7"/>
<proteinExistence type="predicted"/>
<dbReference type="Proteomes" id="UP000597762">
    <property type="component" value="Unassembled WGS sequence"/>
</dbReference>
<name>A0A812D1K7_ACAPH</name>
<feature type="compositionally biased region" description="Low complexity" evidence="1">
    <location>
        <begin position="415"/>
        <end position="430"/>
    </location>
</feature>
<feature type="region of interest" description="Disordered" evidence="1">
    <location>
        <begin position="250"/>
        <end position="280"/>
    </location>
</feature>
<sequence>MLSFLYTTTVAILLALNYQATGSNIPQMPRIYDYGGLFAQNRCLLKSVSDVTCYLEWTVSDGWIKKNCPSGTKFIENACQCLAVPEFYGGYSVQNNEAESATPSSKQIDLRPAVCQLKATENRATYLESVEGRGFITRTCPKGTAFNSQECGCTTIVSESSDSEIDDDDSDEETSPVVVKATKVAPTKEVVSQKKVYNSNVACNKKSAEKNTFYMELVHGHGWLTRPCPVGTVFNTAECECIKESVAAKSTSESPKAGSANQETGSQQETPGRVEQKKTVPDAGRVCTRITDVHKGFYVQLIAGRKWVRVACADGTIFSALHCRCIEIFRTTQRVGDSRSSEESDSSEETDGIKTTPEICKMKADNVNNRYQELVEGYGWISRPCPEGTTFSVKACRCTLTAPGIGVKPTQPAVPTTQPKSTTTTAPCTRKPSHTKTLYLQMVSDGQWVLMKCAKGTVYSAQICGCVLPIGGKVSSADSGEDSSVDSDEDSGLDHSNVDSSEEELTAEPETASDKEIVCNKRPADQITSYQELVQGFGWITRDCAIGTRFDPTTCTCSTAHPIKMGSGSKVTASPKISTAQKEEKPCESVNTLPVKIEGDQIPVKSLCLKKPSVNPRFYLELSGNSMWINRLCPTGTAFVSQQCRCSPVSIFSQDIQGTDSSDEYVDQLGQRPSDSSLFEKMLAKKIFEQSNSFQLKATNPSFYHHPSFTRSPMQRKYATVKYPNYRIS</sequence>
<feature type="signal peptide" evidence="2">
    <location>
        <begin position="1"/>
        <end position="22"/>
    </location>
</feature>